<evidence type="ECO:0000313" key="2">
    <source>
        <dbReference type="Proteomes" id="UP000012179"/>
    </source>
</evidence>
<dbReference type="KEGG" id="nlc:EBAPG3_004930"/>
<keyword evidence="2" id="KW-1185">Reference proteome</keyword>
<proteinExistence type="predicted"/>
<dbReference type="EMBL" id="CP021106">
    <property type="protein sequence ID" value="ARO87164.1"/>
    <property type="molecule type" value="Genomic_DNA"/>
</dbReference>
<dbReference type="Proteomes" id="UP000012179">
    <property type="component" value="Chromosome"/>
</dbReference>
<sequence>MACQIQVKGNRLRERLAGAYFAFFLADGCISLQDLSSLRHFSASILQARQAATVAAEHDR</sequence>
<reference evidence="1 2" key="1">
    <citation type="journal article" date="2015" name="Int. J. Syst. Evol. Microbiol.">
        <title>Nitrosospira lacus sp. nov., a psychrotolerant, ammonia-oxidizing bacterium from sandy lake sediment.</title>
        <authorList>
            <person name="Urakawa H."/>
            <person name="Garcia J.C."/>
            <person name="Nielsen J.L."/>
            <person name="Le V.Q."/>
            <person name="Kozlowski J.A."/>
            <person name="Stein L.Y."/>
            <person name="Lim C.K."/>
            <person name="Pommerening-Roser A."/>
            <person name="Martens-Habbena W."/>
            <person name="Stahl D.A."/>
            <person name="Klotz M.G."/>
        </authorList>
    </citation>
    <scope>NUCLEOTIDE SEQUENCE [LARGE SCALE GENOMIC DNA]</scope>
    <source>
        <strain evidence="1 2">APG3</strain>
    </source>
</reference>
<accession>A0A1W6SMY5</accession>
<protein>
    <submittedName>
        <fullName evidence="1">Uncharacterized protein</fullName>
    </submittedName>
</protein>
<evidence type="ECO:0000313" key="1">
    <source>
        <dbReference type="EMBL" id="ARO87164.1"/>
    </source>
</evidence>
<organism evidence="1 2">
    <name type="scientific">Nitrosospira lacus</name>
    <dbReference type="NCBI Taxonomy" id="1288494"/>
    <lineage>
        <taxon>Bacteria</taxon>
        <taxon>Pseudomonadati</taxon>
        <taxon>Pseudomonadota</taxon>
        <taxon>Betaproteobacteria</taxon>
        <taxon>Nitrosomonadales</taxon>
        <taxon>Nitrosomonadaceae</taxon>
        <taxon>Nitrosospira</taxon>
    </lineage>
</organism>
<name>A0A1W6SMY5_9PROT</name>
<dbReference type="AlphaFoldDB" id="A0A1W6SMY5"/>
<gene>
    <name evidence="1" type="ORF">EBAPG3_004930</name>
</gene>